<evidence type="ECO:0000256" key="7">
    <source>
        <dbReference type="RuleBase" id="RU369079"/>
    </source>
</evidence>
<feature type="transmembrane region" description="Helical" evidence="7">
    <location>
        <begin position="407"/>
        <end position="431"/>
    </location>
</feature>
<evidence type="ECO:0000256" key="5">
    <source>
        <dbReference type="ARBA" id="ARBA00022989"/>
    </source>
</evidence>
<organism evidence="9 10">
    <name type="scientific">Roseivivax halodurans JCM 10272</name>
    <dbReference type="NCBI Taxonomy" id="1449350"/>
    <lineage>
        <taxon>Bacteria</taxon>
        <taxon>Pseudomonadati</taxon>
        <taxon>Pseudomonadota</taxon>
        <taxon>Alphaproteobacteria</taxon>
        <taxon>Rhodobacterales</taxon>
        <taxon>Roseobacteraceae</taxon>
        <taxon>Roseivivax</taxon>
    </lineage>
</organism>
<comment type="similarity">
    <text evidence="7">Belongs to the TRAP transporter large permease family.</text>
</comment>
<comment type="function">
    <text evidence="7">Part of the tripartite ATP-independent periplasmic (TRAP) transport system.</text>
</comment>
<gene>
    <name evidence="9" type="ORF">OCH239_10630</name>
</gene>
<feature type="transmembrane region" description="Helical" evidence="7">
    <location>
        <begin position="322"/>
        <end position="347"/>
    </location>
</feature>
<keyword evidence="7" id="KW-0813">Transport</keyword>
<feature type="transmembrane region" description="Helical" evidence="7">
    <location>
        <begin position="141"/>
        <end position="167"/>
    </location>
</feature>
<feature type="transmembrane region" description="Helical" evidence="7">
    <location>
        <begin position="6"/>
        <end position="39"/>
    </location>
</feature>
<dbReference type="PATRIC" id="fig|1449350.3.peg.3455"/>
<feature type="transmembrane region" description="Helical" evidence="7">
    <location>
        <begin position="359"/>
        <end position="379"/>
    </location>
</feature>
<comment type="subcellular location">
    <subcellularLocation>
        <location evidence="1 7">Cell inner membrane</location>
        <topology evidence="1 7">Multi-pass membrane protein</topology>
    </subcellularLocation>
</comment>
<sequence>MSNLVIGMIGTACLFVGILMGINVMVVLGLVGAFGLAALVGMNAATALLSTVFFETTHSFHFSVIPLFLLMGFFAMRAGLGEDLFEATSRWMGNLRGGLAISTTMGAAAFGAASGSSVGTATVFTKLALPQMLDRGYDKSLASASIAIAGTLAVMIPPSALVVVYGILTDSSIGALLIAGFIPGIIFALLLCVAIWLTVLRHPERAPLDATYYTLREKLASLRLAGPLVLIILCIVSGLYIGIFTPTEAGAVGAALTLLLAVIRHRGIAKVQIGATLIETIRTSAMIFGILISALLFSKFLALSGMANAVGDFLTGLDVEPWVIVVLVSVIYLVLGMMMDAPALLAITLPITHPVMMSLGFDPVWFGIFVVLLVEIGAVTPPVGINCFVVQAASEGRVRLEDVFKGLLPFIMAGFAMLVLLYLFPQIVLFLPSRM</sequence>
<dbReference type="STRING" id="1449350.OCH239_10630"/>
<evidence type="ECO:0000256" key="1">
    <source>
        <dbReference type="ARBA" id="ARBA00004429"/>
    </source>
</evidence>
<evidence type="ECO:0000313" key="9">
    <source>
        <dbReference type="EMBL" id="ETX13367.1"/>
    </source>
</evidence>
<evidence type="ECO:0000256" key="2">
    <source>
        <dbReference type="ARBA" id="ARBA00022475"/>
    </source>
</evidence>
<keyword evidence="2" id="KW-1003">Cell membrane</keyword>
<dbReference type="eggNOG" id="COG1593">
    <property type="taxonomic scope" value="Bacteria"/>
</dbReference>
<feature type="transmembrane region" description="Helical" evidence="7">
    <location>
        <begin position="220"/>
        <end position="243"/>
    </location>
</feature>
<feature type="transmembrane region" description="Helical" evidence="7">
    <location>
        <begin position="281"/>
        <end position="302"/>
    </location>
</feature>
<evidence type="ECO:0000259" key="8">
    <source>
        <dbReference type="Pfam" id="PF06808"/>
    </source>
</evidence>
<reference evidence="9 10" key="1">
    <citation type="submission" date="2014-01" db="EMBL/GenBank/DDBJ databases">
        <title>Roseivivax halodurans JCM 10272 Genome Sequencing.</title>
        <authorList>
            <person name="Lai Q."/>
            <person name="Li G."/>
            <person name="Shao Z."/>
        </authorList>
    </citation>
    <scope>NUCLEOTIDE SEQUENCE [LARGE SCALE GENOMIC DNA]</scope>
    <source>
        <strain evidence="9 10">JCM 10272</strain>
    </source>
</reference>
<keyword evidence="3 7" id="KW-0997">Cell inner membrane</keyword>
<keyword evidence="4 7" id="KW-0812">Transmembrane</keyword>
<name>X7EBQ4_9RHOB</name>
<dbReference type="AlphaFoldDB" id="X7EBQ4"/>
<dbReference type="PIRSF" id="PIRSF006066">
    <property type="entry name" value="HI0050"/>
    <property type="match status" value="1"/>
</dbReference>
<accession>X7EBQ4</accession>
<protein>
    <recommendedName>
        <fullName evidence="7">TRAP transporter large permease protein</fullName>
    </recommendedName>
</protein>
<dbReference type="RefSeq" id="WP_037265230.1">
    <property type="nucleotide sequence ID" value="NZ_JALZ01000028.1"/>
</dbReference>
<dbReference type="Proteomes" id="UP000022447">
    <property type="component" value="Unassembled WGS sequence"/>
</dbReference>
<evidence type="ECO:0000256" key="4">
    <source>
        <dbReference type="ARBA" id="ARBA00022692"/>
    </source>
</evidence>
<dbReference type="NCBIfam" id="TIGR00786">
    <property type="entry name" value="dctM"/>
    <property type="match status" value="1"/>
</dbReference>
<dbReference type="EMBL" id="JALZ01000028">
    <property type="protein sequence ID" value="ETX13367.1"/>
    <property type="molecule type" value="Genomic_DNA"/>
</dbReference>
<keyword evidence="10" id="KW-1185">Reference proteome</keyword>
<feature type="transmembrane region" description="Helical" evidence="7">
    <location>
        <begin position="100"/>
        <end position="129"/>
    </location>
</feature>
<evidence type="ECO:0000256" key="6">
    <source>
        <dbReference type="ARBA" id="ARBA00023136"/>
    </source>
</evidence>
<evidence type="ECO:0000256" key="3">
    <source>
        <dbReference type="ARBA" id="ARBA00022519"/>
    </source>
</evidence>
<dbReference type="InterPro" id="IPR004681">
    <property type="entry name" value="TRAP_DctM"/>
</dbReference>
<feature type="transmembrane region" description="Helical" evidence="7">
    <location>
        <begin position="173"/>
        <end position="199"/>
    </location>
</feature>
<comment type="subunit">
    <text evidence="7">The complex comprises the extracytoplasmic solute receptor protein and the two transmembrane proteins.</text>
</comment>
<feature type="transmembrane region" description="Helical" evidence="7">
    <location>
        <begin position="60"/>
        <end position="80"/>
    </location>
</feature>
<dbReference type="InterPro" id="IPR010656">
    <property type="entry name" value="DctM"/>
</dbReference>
<keyword evidence="5 7" id="KW-1133">Transmembrane helix</keyword>
<dbReference type="PANTHER" id="PTHR33362:SF5">
    <property type="entry name" value="C4-DICARBOXYLATE TRAP TRANSPORTER LARGE PERMEASE PROTEIN DCTM"/>
    <property type="match status" value="1"/>
</dbReference>
<dbReference type="PANTHER" id="PTHR33362">
    <property type="entry name" value="SIALIC ACID TRAP TRANSPORTER PERMEASE PROTEIN SIAT-RELATED"/>
    <property type="match status" value="1"/>
</dbReference>
<dbReference type="Pfam" id="PF06808">
    <property type="entry name" value="DctM"/>
    <property type="match status" value="1"/>
</dbReference>
<dbReference type="OrthoDB" id="9790209at2"/>
<dbReference type="GO" id="GO:0005886">
    <property type="term" value="C:plasma membrane"/>
    <property type="evidence" value="ECO:0007669"/>
    <property type="project" value="UniProtKB-SubCell"/>
</dbReference>
<proteinExistence type="inferred from homology"/>
<comment type="caution">
    <text evidence="9">The sequence shown here is derived from an EMBL/GenBank/DDBJ whole genome shotgun (WGS) entry which is preliminary data.</text>
</comment>
<dbReference type="GO" id="GO:0022857">
    <property type="term" value="F:transmembrane transporter activity"/>
    <property type="evidence" value="ECO:0007669"/>
    <property type="project" value="UniProtKB-UniRule"/>
</dbReference>
<feature type="domain" description="TRAP C4-dicarboxylate transport system permease DctM subunit" evidence="8">
    <location>
        <begin position="12"/>
        <end position="427"/>
    </location>
</feature>
<evidence type="ECO:0000313" key="10">
    <source>
        <dbReference type="Proteomes" id="UP000022447"/>
    </source>
</evidence>
<keyword evidence="6 7" id="KW-0472">Membrane</keyword>
<feature type="transmembrane region" description="Helical" evidence="7">
    <location>
        <begin position="249"/>
        <end position="269"/>
    </location>
</feature>